<accession>A0ABT8KWW0</accession>
<proteinExistence type="predicted"/>
<dbReference type="SUPFAM" id="SSF110296">
    <property type="entry name" value="Oligoxyloglucan reducing end-specific cellobiohydrolase"/>
    <property type="match status" value="1"/>
</dbReference>
<evidence type="ECO:0000256" key="2">
    <source>
        <dbReference type="ARBA" id="ARBA00023276"/>
    </source>
</evidence>
<evidence type="ECO:0000256" key="1">
    <source>
        <dbReference type="ARBA" id="ARBA00022531"/>
    </source>
</evidence>
<organism evidence="4 5">
    <name type="scientific">Splendidivirga corallicola</name>
    <dbReference type="NCBI Taxonomy" id="3051826"/>
    <lineage>
        <taxon>Bacteria</taxon>
        <taxon>Pseudomonadati</taxon>
        <taxon>Bacteroidota</taxon>
        <taxon>Cytophagia</taxon>
        <taxon>Cytophagales</taxon>
        <taxon>Splendidivirgaceae</taxon>
        <taxon>Splendidivirga</taxon>
    </lineage>
</organism>
<keyword evidence="1" id="KW-0602">Photosynthesis</keyword>
<evidence type="ECO:0000313" key="5">
    <source>
        <dbReference type="Proteomes" id="UP001172082"/>
    </source>
</evidence>
<evidence type="ECO:0000259" key="3">
    <source>
        <dbReference type="Pfam" id="PF14870"/>
    </source>
</evidence>
<sequence>MNQNYSIYFFVIILFMSGCGTSKNEDSAEAINDNQVTESTVPRWIKLETGTSASLRGLHTVNDQIAWASGSSGSVLRTINGGKTWKLFTVKGAEELDFRDIQGFDENTAIIISAGLPAKIYKTVNGGETWQQKYLNNREGIFFDAMDFWDDDNGIAFSDPIEGRLFVIITEDGGDTWKEISKENFPQTMESEAGFAASGTCLRVQGNSHAWIGLGGPAARVFYTTDKGKSWQVSETPIMHDAPTKGIFSLAFNGTSMGLAVGGDYANDTLRNGNAALTNDGGKSWKVINENNPGGFRSCVEYLDSKGKNVIAVGTSGCDFSEDGGINWIPMDTIGYHAVSFAPDGETGFASGSNGRIAKFSY</sequence>
<dbReference type="PANTHER" id="PTHR47199:SF2">
    <property type="entry name" value="PHOTOSYSTEM II STABILITY_ASSEMBLY FACTOR HCF136, CHLOROPLASTIC"/>
    <property type="match status" value="1"/>
</dbReference>
<dbReference type="PANTHER" id="PTHR47199">
    <property type="entry name" value="PHOTOSYSTEM II STABILITY/ASSEMBLY FACTOR HCF136, CHLOROPLASTIC"/>
    <property type="match status" value="1"/>
</dbReference>
<gene>
    <name evidence="4" type="ORF">QQ008_27835</name>
</gene>
<dbReference type="Gene3D" id="2.130.10.10">
    <property type="entry name" value="YVTN repeat-like/Quinoprotein amine dehydrogenase"/>
    <property type="match status" value="2"/>
</dbReference>
<comment type="caution">
    <text evidence="4">The sequence shown here is derived from an EMBL/GenBank/DDBJ whole genome shotgun (WGS) entry which is preliminary data.</text>
</comment>
<dbReference type="InterPro" id="IPR015943">
    <property type="entry name" value="WD40/YVTN_repeat-like_dom_sf"/>
</dbReference>
<keyword evidence="5" id="KW-1185">Reference proteome</keyword>
<keyword evidence="2" id="KW-0604">Photosystem II</keyword>
<dbReference type="Proteomes" id="UP001172082">
    <property type="component" value="Unassembled WGS sequence"/>
</dbReference>
<dbReference type="InterPro" id="IPR028203">
    <property type="entry name" value="PSII_CF48-like_dom"/>
</dbReference>
<name>A0ABT8KWW0_9BACT</name>
<dbReference type="RefSeq" id="WP_346755246.1">
    <property type="nucleotide sequence ID" value="NZ_JAUJEA010000015.1"/>
</dbReference>
<reference evidence="4" key="1">
    <citation type="submission" date="2023-06" db="EMBL/GenBank/DDBJ databases">
        <title>Genomic of Parafulvivirga corallium.</title>
        <authorList>
            <person name="Wang G."/>
        </authorList>
    </citation>
    <scope>NUCLEOTIDE SEQUENCE</scope>
    <source>
        <strain evidence="4">BMA10</strain>
    </source>
</reference>
<evidence type="ECO:0000313" key="4">
    <source>
        <dbReference type="EMBL" id="MDN5205226.1"/>
    </source>
</evidence>
<dbReference type="CDD" id="cd15482">
    <property type="entry name" value="Sialidase_non-viral"/>
    <property type="match status" value="1"/>
</dbReference>
<dbReference type="Pfam" id="PF14870">
    <property type="entry name" value="PSII_BNR"/>
    <property type="match status" value="1"/>
</dbReference>
<feature type="domain" description="Photosynthesis system II assembly factor Ycf48/Hcf136-like" evidence="3">
    <location>
        <begin position="40"/>
        <end position="138"/>
    </location>
</feature>
<dbReference type="EMBL" id="JAUJEA010000015">
    <property type="protein sequence ID" value="MDN5205226.1"/>
    <property type="molecule type" value="Genomic_DNA"/>
</dbReference>
<protein>
    <recommendedName>
        <fullName evidence="3">Photosynthesis system II assembly factor Ycf48/Hcf136-like domain-containing protein</fullName>
    </recommendedName>
</protein>